<dbReference type="EMBL" id="JAVRQU010000027">
    <property type="protein sequence ID" value="KAK5689995.1"/>
    <property type="molecule type" value="Genomic_DNA"/>
</dbReference>
<feature type="domain" description="DNA2/NAM7 helicase helicase" evidence="3">
    <location>
        <begin position="499"/>
        <end position="789"/>
    </location>
</feature>
<dbReference type="Gene3D" id="3.40.50.300">
    <property type="entry name" value="P-loop containing nucleotide triphosphate hydrolases"/>
    <property type="match status" value="2"/>
</dbReference>
<dbReference type="PANTHER" id="PTHR10887:SF495">
    <property type="entry name" value="HELICASE SENATAXIN ISOFORM X1-RELATED"/>
    <property type="match status" value="1"/>
</dbReference>
<dbReference type="Pfam" id="PF13086">
    <property type="entry name" value="AAA_11"/>
    <property type="match status" value="1"/>
</dbReference>
<dbReference type="InterPro" id="IPR041679">
    <property type="entry name" value="DNA2/NAM7-like_C"/>
</dbReference>
<accession>A0AAN7VVL3</accession>
<evidence type="ECO:0000256" key="2">
    <source>
        <dbReference type="SAM" id="MobiDB-lite"/>
    </source>
</evidence>
<proteinExistence type="predicted"/>
<dbReference type="InterPro" id="IPR027417">
    <property type="entry name" value="P-loop_NTPase"/>
</dbReference>
<dbReference type="PANTHER" id="PTHR10887">
    <property type="entry name" value="DNA2/NAM7 HELICASE FAMILY"/>
    <property type="match status" value="1"/>
</dbReference>
<keyword evidence="1" id="KW-0067">ATP-binding</keyword>
<evidence type="ECO:0000259" key="3">
    <source>
        <dbReference type="Pfam" id="PF13086"/>
    </source>
</evidence>
<gene>
    <name evidence="5" type="ORF">LTR97_012478</name>
</gene>
<dbReference type="InterPro" id="IPR047187">
    <property type="entry name" value="SF1_C_Upf1"/>
</dbReference>
<feature type="domain" description="DNA2/NAM7 helicase-like C-terminal" evidence="4">
    <location>
        <begin position="813"/>
        <end position="1034"/>
    </location>
</feature>
<dbReference type="Pfam" id="PF13087">
    <property type="entry name" value="AAA_12"/>
    <property type="match status" value="1"/>
</dbReference>
<feature type="compositionally biased region" description="Acidic residues" evidence="2">
    <location>
        <begin position="7"/>
        <end position="22"/>
    </location>
</feature>
<feature type="region of interest" description="Disordered" evidence="2">
    <location>
        <begin position="1"/>
        <end position="26"/>
    </location>
</feature>
<organism evidence="5 6">
    <name type="scientific">Elasticomyces elasticus</name>
    <dbReference type="NCBI Taxonomy" id="574655"/>
    <lineage>
        <taxon>Eukaryota</taxon>
        <taxon>Fungi</taxon>
        <taxon>Dikarya</taxon>
        <taxon>Ascomycota</taxon>
        <taxon>Pezizomycotina</taxon>
        <taxon>Dothideomycetes</taxon>
        <taxon>Dothideomycetidae</taxon>
        <taxon>Mycosphaerellales</taxon>
        <taxon>Teratosphaeriaceae</taxon>
        <taxon>Elasticomyces</taxon>
    </lineage>
</organism>
<evidence type="ECO:0000313" key="6">
    <source>
        <dbReference type="Proteomes" id="UP001310594"/>
    </source>
</evidence>
<evidence type="ECO:0000313" key="5">
    <source>
        <dbReference type="EMBL" id="KAK5689995.1"/>
    </source>
</evidence>
<keyword evidence="1" id="KW-0378">Hydrolase</keyword>
<dbReference type="SUPFAM" id="SSF52540">
    <property type="entry name" value="P-loop containing nucleoside triphosphate hydrolases"/>
    <property type="match status" value="1"/>
</dbReference>
<comment type="caution">
    <text evidence="5">The sequence shown here is derived from an EMBL/GenBank/DDBJ whole genome shotgun (WGS) entry which is preliminary data.</text>
</comment>
<keyword evidence="1" id="KW-0547">Nucleotide-binding</keyword>
<dbReference type="GO" id="GO:0004386">
    <property type="term" value="F:helicase activity"/>
    <property type="evidence" value="ECO:0007669"/>
    <property type="project" value="InterPro"/>
</dbReference>
<reference evidence="5" key="1">
    <citation type="submission" date="2023-08" db="EMBL/GenBank/DDBJ databases">
        <title>Black Yeasts Isolated from many extreme environments.</title>
        <authorList>
            <person name="Coleine C."/>
            <person name="Stajich J.E."/>
            <person name="Selbmann L."/>
        </authorList>
    </citation>
    <scope>NUCLEOTIDE SEQUENCE</scope>
    <source>
        <strain evidence="5">CCFEE 5810</strain>
    </source>
</reference>
<sequence length="1069" mass="119718">MKPSWDDSPDVAVPDDTDDDIDFQGTDPELWKHLPKLVDGVTKKKITDATRLVALYQYQNSKTEVDNELLKNLTGVSRPQVPCQLVLADDQHLPPKVGDDKTPYALHLNFNKLLLAPVVRLTCTFLRSTQTHESGRKSPFIVVLEWHFNDYDGKKTGIADYNHDEAASTISFSAGPATCSGITNLEPLKGQFKDEEDNIFKLLKSFLAPGRHELKFTLSLGSLPPYAIAEFDQVRSRLPGGCGKLLPTIGPKVAEYAAFDSNPDRIQCVEINMRKLATTLRGDNKHPMVPMECANTFSTVKEAGVQLAYSAMAAESEAQQAMRLWAGVNHKAKVFQVGEYAVLGVRFRPFKKLGSVNDEVIYRLPKDLSATVFFMTGGQGVGQVKAVLMGSVSELPTHEAFFRIISHTPRGLGAMLFDAQYLDVSISPVYISATYRAQLATINRLQLPSNKRWHGILLNQVHDALETIDLTTPKDPGAVIPPHTKHAADEWLSGWLTWNEEQLSVIKGIKAAKGGCVVVMGPAGTGKTLLQQALSIYFYLLGFHVLALAPANSNVDHLAVQLGKIKARESLAIPLNFIRMYTSLRDINPQDNPEEIGDEVKSAKQKIVELYDLLTALEDQEIDKGAAREWGLAQAVLHAAENKTHRLMRRPAKEKGEEVPADVDAWNAVREVIRKWRAGGEEREELRIKHRSEEMMPYRKAYGYCRAQLIGENRFMLATTGNVRSAELYESWSSSEAMSGVKRIGVIVFVDEAAKDVEANVWTGVVCEKWSHGVKGFIMLGDNKQLKPTNTCANGKVDFNAFNHRLDIPLPCRLVEEGFPHYRLLEQRRMHKSISRFPNNEFYNGKLRNGPGMSEPLDRDFPRLGDVLKSIVAEGGSMPSLEQRRYWKSHAEDDDARLHWVEVKGERVQHPASTSICVKEHTEVFMGKILPRLITYFKTMGLKLNDHVMVICAYSYALHEYLDAIRRLLNRVSDLTSMDMPQVLTVDSSQGQEATIVFFDGSSQHSDQIGFMKDEGRCNVAMTRAKEVFWMIGGSMSIKFPKNKDLAPSPLPRYRNELDLMMRCHSLTA</sequence>
<name>A0AAN7VVL3_9PEZI</name>
<dbReference type="Proteomes" id="UP001310594">
    <property type="component" value="Unassembled WGS sequence"/>
</dbReference>
<dbReference type="InterPro" id="IPR041677">
    <property type="entry name" value="DNA2/NAM7_AAA_11"/>
</dbReference>
<evidence type="ECO:0000259" key="4">
    <source>
        <dbReference type="Pfam" id="PF13087"/>
    </source>
</evidence>
<dbReference type="InterPro" id="IPR045055">
    <property type="entry name" value="DNA2/NAM7-like"/>
</dbReference>
<dbReference type="CDD" id="cd18808">
    <property type="entry name" value="SF1_C_Upf1"/>
    <property type="match status" value="1"/>
</dbReference>
<evidence type="ECO:0000256" key="1">
    <source>
        <dbReference type="ARBA" id="ARBA00022806"/>
    </source>
</evidence>
<evidence type="ECO:0008006" key="7">
    <source>
        <dbReference type="Google" id="ProtNLM"/>
    </source>
</evidence>
<dbReference type="AlphaFoldDB" id="A0AAN7VVL3"/>
<protein>
    <recommendedName>
        <fullName evidence="7">DNA2/NAM7 helicase-like C-terminal domain-containing protein</fullName>
    </recommendedName>
</protein>
<keyword evidence="1" id="KW-0347">Helicase</keyword>